<sequence>MVILLTPTWDRSYGTGDTAWLSLVQHALQIRRLAQEYEVGLSDSFQCFSGYIDNGGELEELLSFVNHPNERGHELIARELTNFFV</sequence>
<keyword evidence="2" id="KW-1185">Reference proteome</keyword>
<dbReference type="InterPro" id="IPR036514">
    <property type="entry name" value="SGNH_hydro_sf"/>
</dbReference>
<dbReference type="Gene3D" id="3.40.50.1110">
    <property type="entry name" value="SGNH hydrolase"/>
    <property type="match status" value="1"/>
</dbReference>
<protein>
    <recommendedName>
        <fullName evidence="3">SGNH/GDSL hydrolase family protein</fullName>
    </recommendedName>
</protein>
<accession>A0A917D6Y7</accession>
<evidence type="ECO:0008006" key="3">
    <source>
        <dbReference type="Google" id="ProtNLM"/>
    </source>
</evidence>
<evidence type="ECO:0000313" key="2">
    <source>
        <dbReference type="Proteomes" id="UP000637643"/>
    </source>
</evidence>
<dbReference type="AlphaFoldDB" id="A0A917D6Y7"/>
<dbReference type="SUPFAM" id="SSF52266">
    <property type="entry name" value="SGNH hydrolase"/>
    <property type="match status" value="1"/>
</dbReference>
<comment type="caution">
    <text evidence="1">The sequence shown here is derived from an EMBL/GenBank/DDBJ whole genome shotgun (WGS) entry which is preliminary data.</text>
</comment>
<dbReference type="Proteomes" id="UP000637643">
    <property type="component" value="Unassembled WGS sequence"/>
</dbReference>
<name>A0A917D6Y7_9BACL</name>
<dbReference type="RefSeq" id="WP_189032390.1">
    <property type="nucleotide sequence ID" value="NZ_BMKR01000059.1"/>
</dbReference>
<proteinExistence type="predicted"/>
<organism evidence="1 2">
    <name type="scientific">Paenibacillus albidus</name>
    <dbReference type="NCBI Taxonomy" id="2041023"/>
    <lineage>
        <taxon>Bacteria</taxon>
        <taxon>Bacillati</taxon>
        <taxon>Bacillota</taxon>
        <taxon>Bacilli</taxon>
        <taxon>Bacillales</taxon>
        <taxon>Paenibacillaceae</taxon>
        <taxon>Paenibacillus</taxon>
    </lineage>
</organism>
<reference evidence="1" key="1">
    <citation type="journal article" date="2014" name="Int. J. Syst. Evol. Microbiol.">
        <title>Complete genome sequence of Corynebacterium casei LMG S-19264T (=DSM 44701T), isolated from a smear-ripened cheese.</title>
        <authorList>
            <consortium name="US DOE Joint Genome Institute (JGI-PGF)"/>
            <person name="Walter F."/>
            <person name="Albersmeier A."/>
            <person name="Kalinowski J."/>
            <person name="Ruckert C."/>
        </authorList>
    </citation>
    <scope>NUCLEOTIDE SEQUENCE</scope>
    <source>
        <strain evidence="1">CGMCC 1.16134</strain>
    </source>
</reference>
<reference evidence="1" key="2">
    <citation type="submission" date="2020-09" db="EMBL/GenBank/DDBJ databases">
        <authorList>
            <person name="Sun Q."/>
            <person name="Zhou Y."/>
        </authorList>
    </citation>
    <scope>NUCLEOTIDE SEQUENCE</scope>
    <source>
        <strain evidence="1">CGMCC 1.16134</strain>
    </source>
</reference>
<dbReference type="EMBL" id="BMKR01000059">
    <property type="protein sequence ID" value="GGG12963.1"/>
    <property type="molecule type" value="Genomic_DNA"/>
</dbReference>
<evidence type="ECO:0000313" key="1">
    <source>
        <dbReference type="EMBL" id="GGG12963.1"/>
    </source>
</evidence>
<gene>
    <name evidence="1" type="ORF">GCM10010912_66730</name>
</gene>